<dbReference type="Proteomes" id="UP000297245">
    <property type="component" value="Unassembled WGS sequence"/>
</dbReference>
<dbReference type="EMBL" id="ML179100">
    <property type="protein sequence ID" value="THV00729.1"/>
    <property type="molecule type" value="Genomic_DNA"/>
</dbReference>
<dbReference type="AlphaFoldDB" id="A0A4S8MF21"/>
<organism evidence="1 2">
    <name type="scientific">Dendrothele bispora (strain CBS 962.96)</name>
    <dbReference type="NCBI Taxonomy" id="1314807"/>
    <lineage>
        <taxon>Eukaryota</taxon>
        <taxon>Fungi</taxon>
        <taxon>Dikarya</taxon>
        <taxon>Basidiomycota</taxon>
        <taxon>Agaricomycotina</taxon>
        <taxon>Agaricomycetes</taxon>
        <taxon>Agaricomycetidae</taxon>
        <taxon>Agaricales</taxon>
        <taxon>Agaricales incertae sedis</taxon>
        <taxon>Dendrothele</taxon>
    </lineage>
</organism>
<sequence>MNFEVSNEQYVHKYHSTSFQYVLQSFAVFRIKISDNMLHARNDQNRFVVSKCRYFLLPSLYPRLGYAQPVVFHTYGDRDEKDTQIRIPYMQQIEDVKTEVTKRARRKVQKRSIHQLLPFCKTLVRSDTDIDSDSTFDQLLKRKKKIAQGLV</sequence>
<gene>
    <name evidence="1" type="ORF">K435DRAFT_793927</name>
</gene>
<evidence type="ECO:0000313" key="2">
    <source>
        <dbReference type="Proteomes" id="UP000297245"/>
    </source>
</evidence>
<reference evidence="1 2" key="1">
    <citation type="journal article" date="2019" name="Nat. Ecol. Evol.">
        <title>Megaphylogeny resolves global patterns of mushroom evolution.</title>
        <authorList>
            <person name="Varga T."/>
            <person name="Krizsan K."/>
            <person name="Foldi C."/>
            <person name="Dima B."/>
            <person name="Sanchez-Garcia M."/>
            <person name="Sanchez-Ramirez S."/>
            <person name="Szollosi G.J."/>
            <person name="Szarkandi J.G."/>
            <person name="Papp V."/>
            <person name="Albert L."/>
            <person name="Andreopoulos W."/>
            <person name="Angelini C."/>
            <person name="Antonin V."/>
            <person name="Barry K.W."/>
            <person name="Bougher N.L."/>
            <person name="Buchanan P."/>
            <person name="Buyck B."/>
            <person name="Bense V."/>
            <person name="Catcheside P."/>
            <person name="Chovatia M."/>
            <person name="Cooper J."/>
            <person name="Damon W."/>
            <person name="Desjardin D."/>
            <person name="Finy P."/>
            <person name="Geml J."/>
            <person name="Haridas S."/>
            <person name="Hughes K."/>
            <person name="Justo A."/>
            <person name="Karasinski D."/>
            <person name="Kautmanova I."/>
            <person name="Kiss B."/>
            <person name="Kocsube S."/>
            <person name="Kotiranta H."/>
            <person name="LaButti K.M."/>
            <person name="Lechner B.E."/>
            <person name="Liimatainen K."/>
            <person name="Lipzen A."/>
            <person name="Lukacs Z."/>
            <person name="Mihaltcheva S."/>
            <person name="Morgado L.N."/>
            <person name="Niskanen T."/>
            <person name="Noordeloos M.E."/>
            <person name="Ohm R.A."/>
            <person name="Ortiz-Santana B."/>
            <person name="Ovrebo C."/>
            <person name="Racz N."/>
            <person name="Riley R."/>
            <person name="Savchenko A."/>
            <person name="Shiryaev A."/>
            <person name="Soop K."/>
            <person name="Spirin V."/>
            <person name="Szebenyi C."/>
            <person name="Tomsovsky M."/>
            <person name="Tulloss R.E."/>
            <person name="Uehling J."/>
            <person name="Grigoriev I.V."/>
            <person name="Vagvolgyi C."/>
            <person name="Papp T."/>
            <person name="Martin F.M."/>
            <person name="Miettinen O."/>
            <person name="Hibbett D.S."/>
            <person name="Nagy L.G."/>
        </authorList>
    </citation>
    <scope>NUCLEOTIDE SEQUENCE [LARGE SCALE GENOMIC DNA]</scope>
    <source>
        <strain evidence="1 2">CBS 962.96</strain>
    </source>
</reference>
<proteinExistence type="predicted"/>
<keyword evidence="2" id="KW-1185">Reference proteome</keyword>
<evidence type="ECO:0000313" key="1">
    <source>
        <dbReference type="EMBL" id="THV00729.1"/>
    </source>
</evidence>
<protein>
    <submittedName>
        <fullName evidence="1">Uncharacterized protein</fullName>
    </submittedName>
</protein>
<accession>A0A4S8MF21</accession>
<name>A0A4S8MF21_DENBC</name>